<dbReference type="AlphaFoldDB" id="A0A6N6VX75"/>
<evidence type="ECO:0000256" key="10">
    <source>
        <dbReference type="ARBA" id="ARBA00023316"/>
    </source>
</evidence>
<keyword evidence="1" id="KW-1003">Cell membrane</keyword>
<dbReference type="RefSeq" id="WP_153419784.1">
    <property type="nucleotide sequence ID" value="NZ_WFLM01000002.1"/>
</dbReference>
<dbReference type="InterPro" id="IPR011812">
    <property type="entry name" value="Pep_trsgly"/>
</dbReference>
<proteinExistence type="predicted"/>
<feature type="domain" description="Glycosyl transferase family 51" evidence="13">
    <location>
        <begin position="63"/>
        <end position="216"/>
    </location>
</feature>
<organism evidence="14 15">
    <name type="scientific">Silvanigrella paludirubra</name>
    <dbReference type="NCBI Taxonomy" id="2499159"/>
    <lineage>
        <taxon>Bacteria</taxon>
        <taxon>Pseudomonadati</taxon>
        <taxon>Bdellovibrionota</taxon>
        <taxon>Oligoflexia</taxon>
        <taxon>Silvanigrellales</taxon>
        <taxon>Silvanigrellaceae</taxon>
        <taxon>Silvanigrella</taxon>
    </lineage>
</organism>
<evidence type="ECO:0000313" key="15">
    <source>
        <dbReference type="Proteomes" id="UP000437748"/>
    </source>
</evidence>
<evidence type="ECO:0000256" key="3">
    <source>
        <dbReference type="ARBA" id="ARBA00022676"/>
    </source>
</evidence>
<keyword evidence="10" id="KW-0961">Cell wall biogenesis/degradation</keyword>
<evidence type="ECO:0000256" key="6">
    <source>
        <dbReference type="ARBA" id="ARBA00022960"/>
    </source>
</evidence>
<keyword evidence="5 12" id="KW-0812">Transmembrane</keyword>
<evidence type="ECO:0000259" key="13">
    <source>
        <dbReference type="Pfam" id="PF00912"/>
    </source>
</evidence>
<dbReference type="SUPFAM" id="SSF53955">
    <property type="entry name" value="Lysozyme-like"/>
    <property type="match status" value="1"/>
</dbReference>
<reference evidence="14 15" key="1">
    <citation type="submission" date="2019-10" db="EMBL/GenBank/DDBJ databases">
        <title>New species of Slilvanegrellaceae.</title>
        <authorList>
            <person name="Pitt A."/>
            <person name="Hahn M.W."/>
        </authorList>
    </citation>
    <scope>NUCLEOTIDE SEQUENCE [LARGE SCALE GENOMIC DNA]</scope>
    <source>
        <strain evidence="14 15">SP-Ram-0.45-NSY-1</strain>
    </source>
</reference>
<evidence type="ECO:0000256" key="7">
    <source>
        <dbReference type="ARBA" id="ARBA00022984"/>
    </source>
</evidence>
<keyword evidence="2" id="KW-0997">Cell inner membrane</keyword>
<feature type="region of interest" description="Disordered" evidence="11">
    <location>
        <begin position="271"/>
        <end position="294"/>
    </location>
</feature>
<dbReference type="GO" id="GO:0009252">
    <property type="term" value="P:peptidoglycan biosynthetic process"/>
    <property type="evidence" value="ECO:0007669"/>
    <property type="project" value="UniProtKB-KW"/>
</dbReference>
<keyword evidence="9 12" id="KW-0472">Membrane</keyword>
<evidence type="ECO:0000256" key="2">
    <source>
        <dbReference type="ARBA" id="ARBA00022519"/>
    </source>
</evidence>
<dbReference type="Pfam" id="PF00912">
    <property type="entry name" value="Transgly"/>
    <property type="match status" value="1"/>
</dbReference>
<dbReference type="OrthoDB" id="5290517at2"/>
<dbReference type="InterPro" id="IPR036950">
    <property type="entry name" value="PBP_transglycosylase"/>
</dbReference>
<dbReference type="GO" id="GO:0016020">
    <property type="term" value="C:membrane"/>
    <property type="evidence" value="ECO:0007669"/>
    <property type="project" value="InterPro"/>
</dbReference>
<keyword evidence="3" id="KW-0328">Glycosyltransferase</keyword>
<evidence type="ECO:0000256" key="12">
    <source>
        <dbReference type="SAM" id="Phobius"/>
    </source>
</evidence>
<dbReference type="PANTHER" id="PTHR30400:SF0">
    <property type="entry name" value="BIOSYNTHETIC PEPTIDOGLYCAN TRANSGLYCOSYLASE"/>
    <property type="match status" value="1"/>
</dbReference>
<evidence type="ECO:0000256" key="9">
    <source>
        <dbReference type="ARBA" id="ARBA00023136"/>
    </source>
</evidence>
<dbReference type="PANTHER" id="PTHR30400">
    <property type="entry name" value="MONOFUNCTIONAL BIOSYNTHETIC PEPTIDOGLYCAN TRANSGLYCOSYLASE"/>
    <property type="match status" value="1"/>
</dbReference>
<protein>
    <recommendedName>
        <fullName evidence="13">Glycosyl transferase family 51 domain-containing protein</fullName>
    </recommendedName>
</protein>
<evidence type="ECO:0000256" key="4">
    <source>
        <dbReference type="ARBA" id="ARBA00022679"/>
    </source>
</evidence>
<gene>
    <name evidence="14" type="ORF">GCL60_07165</name>
</gene>
<evidence type="ECO:0000313" key="14">
    <source>
        <dbReference type="EMBL" id="KAB8040037.1"/>
    </source>
</evidence>
<keyword evidence="15" id="KW-1185">Reference proteome</keyword>
<evidence type="ECO:0000256" key="1">
    <source>
        <dbReference type="ARBA" id="ARBA00022475"/>
    </source>
</evidence>
<keyword evidence="7" id="KW-0573">Peptidoglycan synthesis</keyword>
<dbReference type="EMBL" id="WFLM01000002">
    <property type="protein sequence ID" value="KAB8040037.1"/>
    <property type="molecule type" value="Genomic_DNA"/>
</dbReference>
<dbReference type="GO" id="GO:0008360">
    <property type="term" value="P:regulation of cell shape"/>
    <property type="evidence" value="ECO:0007669"/>
    <property type="project" value="UniProtKB-KW"/>
</dbReference>
<comment type="caution">
    <text evidence="14">The sequence shown here is derived from an EMBL/GenBank/DDBJ whole genome shotgun (WGS) entry which is preliminary data.</text>
</comment>
<evidence type="ECO:0000256" key="11">
    <source>
        <dbReference type="SAM" id="MobiDB-lite"/>
    </source>
</evidence>
<name>A0A6N6VX75_9BACT</name>
<dbReference type="Proteomes" id="UP000437748">
    <property type="component" value="Unassembled WGS sequence"/>
</dbReference>
<dbReference type="Gene3D" id="1.10.3810.10">
    <property type="entry name" value="Biosynthetic peptidoglycan transglycosylase-like"/>
    <property type="match status" value="1"/>
</dbReference>
<evidence type="ECO:0000256" key="5">
    <source>
        <dbReference type="ARBA" id="ARBA00022692"/>
    </source>
</evidence>
<dbReference type="InterPro" id="IPR023346">
    <property type="entry name" value="Lysozyme-like_dom_sf"/>
</dbReference>
<dbReference type="GO" id="GO:0016763">
    <property type="term" value="F:pentosyltransferase activity"/>
    <property type="evidence" value="ECO:0007669"/>
    <property type="project" value="InterPro"/>
</dbReference>
<feature type="compositionally biased region" description="Acidic residues" evidence="11">
    <location>
        <begin position="281"/>
        <end position="294"/>
    </location>
</feature>
<feature type="transmembrane region" description="Helical" evidence="12">
    <location>
        <begin position="6"/>
        <end position="33"/>
    </location>
</feature>
<accession>A0A6N6VX75</accession>
<evidence type="ECO:0000256" key="8">
    <source>
        <dbReference type="ARBA" id="ARBA00022989"/>
    </source>
</evidence>
<dbReference type="GO" id="GO:0071555">
    <property type="term" value="P:cell wall organization"/>
    <property type="evidence" value="ECO:0007669"/>
    <property type="project" value="UniProtKB-KW"/>
</dbReference>
<dbReference type="InterPro" id="IPR001264">
    <property type="entry name" value="Glyco_trans_51"/>
</dbReference>
<keyword evidence="4" id="KW-0808">Transferase</keyword>
<keyword evidence="6" id="KW-0133">Cell shape</keyword>
<dbReference type="GO" id="GO:0009274">
    <property type="term" value="C:peptidoglycan-based cell wall"/>
    <property type="evidence" value="ECO:0007669"/>
    <property type="project" value="InterPro"/>
</dbReference>
<keyword evidence="8 12" id="KW-1133">Transmembrane helix</keyword>
<sequence>MRIFSFNFWFFLLPLWCFLIFIFWFIPWVFLLYSGLLIYFPYKEDGVSRYLRITGPITGIFSTSWTPKKDIPNSCKAALVASEDARFYQHNGVDFESLKKILNENKKSLKTKRGGSTITQQLVKNAFLSRNRSYVRKTREVIGALLLDAVMSKENQIEWYLNIVEFGPNTYGLEEASRRYFKVDSKKLSPSQCVALIAILPSPKKWNQSLEKKRLTQFFIQRYKKIYFNILEMQIASRKEKQLIQNMDFGFVPRSQITQQTPKPEIIIESKEIQGDASNESIDDQDNNEDINNE</sequence>